<keyword evidence="2" id="KW-0486">Methionine biosynthesis</keyword>
<dbReference type="GO" id="GO:0009086">
    <property type="term" value="P:methionine biosynthetic process"/>
    <property type="evidence" value="ECO:0007669"/>
    <property type="project" value="UniProtKB-UniRule"/>
</dbReference>
<evidence type="ECO:0000259" key="4">
    <source>
        <dbReference type="Pfam" id="PF00561"/>
    </source>
</evidence>
<name>A0A098EJ07_9BACL</name>
<dbReference type="GO" id="GO:0009092">
    <property type="term" value="P:homoserine metabolic process"/>
    <property type="evidence" value="ECO:0007669"/>
    <property type="project" value="TreeGrafter"/>
</dbReference>
<dbReference type="SUPFAM" id="SSF53474">
    <property type="entry name" value="alpha/beta-Hydrolases"/>
    <property type="match status" value="1"/>
</dbReference>
<dbReference type="EMBL" id="CCXS01000001">
    <property type="protein sequence ID" value="CEG21795.1"/>
    <property type="molecule type" value="Genomic_DNA"/>
</dbReference>
<dbReference type="EC" id="2.3.1.31" evidence="2"/>
<feature type="binding site" evidence="2">
    <location>
        <position position="203"/>
    </location>
    <ligand>
        <name>substrate</name>
    </ligand>
</feature>
<comment type="function">
    <text evidence="2">Transfers an acetyl group from acetyl-CoA to L-homoserine, forming acetyl-L-homoserine.</text>
</comment>
<comment type="subcellular location">
    <subcellularLocation>
        <location evidence="2">Cytoplasm</location>
    </subcellularLocation>
</comment>
<dbReference type="Gene3D" id="1.10.1740.110">
    <property type="match status" value="1"/>
</dbReference>
<gene>
    <name evidence="5" type="primary">metX_1</name>
    <name evidence="2" type="synonym">metXA</name>
    <name evidence="5" type="ORF">BN1080_00713</name>
</gene>
<dbReference type="InterPro" id="IPR029058">
    <property type="entry name" value="AB_hydrolase_fold"/>
</dbReference>
<dbReference type="UniPathway" id="UPA00051">
    <property type="reaction ID" value="UER00074"/>
</dbReference>
<keyword evidence="1 2" id="KW-0808">Transferase</keyword>
<comment type="subunit">
    <text evidence="2">Homodimer.</text>
</comment>
<dbReference type="PANTHER" id="PTHR32268:SF11">
    <property type="entry name" value="HOMOSERINE O-ACETYLTRANSFERASE"/>
    <property type="match status" value="1"/>
</dbReference>
<dbReference type="Proteomes" id="UP000043699">
    <property type="component" value="Unassembled WGS sequence"/>
</dbReference>
<evidence type="ECO:0000256" key="2">
    <source>
        <dbReference type="HAMAP-Rule" id="MF_00296"/>
    </source>
</evidence>
<dbReference type="RefSeq" id="WP_052650552.1">
    <property type="nucleotide sequence ID" value="NZ_CCXS01000001.1"/>
</dbReference>
<dbReference type="Gene3D" id="3.40.50.1820">
    <property type="entry name" value="alpha/beta hydrolase"/>
    <property type="match status" value="1"/>
</dbReference>
<dbReference type="AlphaFoldDB" id="A0A098EJ07"/>
<keyword evidence="6" id="KW-1185">Reference proteome</keyword>
<dbReference type="InterPro" id="IPR008220">
    <property type="entry name" value="HAT_MetX-like"/>
</dbReference>
<accession>A0A098EJ07</accession>
<sequence>MTSVSIGNLVLESGEVLENAELAFERTGNEGGPVVLVCHALTGDQHAVGTADLPGWWSGLIGSGNAVDTNVFQVITFNVLGGCNGSTGPLSTNPKTGKAYRSAFPAITIKDMVQAEYQALKELGISHLAAVIGGSLGGMKTLEWGRSHPEFVDIIFPLAVTPYYSAYGIAFNYIGIQAIENDPHFKNGYYRQSSDIKGFEVARMAGMVTYRSSEMFNQRFGRKPFGHVYDVESYLGYQGQKLANRFDANSYLTLLKAMNTHDIGDGILDVEIFALSFTHDFLYPSELMVPWLESQPRAAWEIIETKFGHDGFLVEFEKWSGFIRKKLEYAIMSKLST</sequence>
<dbReference type="InterPro" id="IPR000073">
    <property type="entry name" value="AB_hydrolase_1"/>
</dbReference>
<dbReference type="OrthoDB" id="9800754at2"/>
<keyword evidence="2" id="KW-0012">Acyltransferase</keyword>
<dbReference type="GO" id="GO:0005737">
    <property type="term" value="C:cytoplasm"/>
    <property type="evidence" value="ECO:0007669"/>
    <property type="project" value="UniProtKB-SubCell"/>
</dbReference>
<dbReference type="Pfam" id="PF00561">
    <property type="entry name" value="Abhydrolase_1"/>
    <property type="match status" value="1"/>
</dbReference>
<feature type="domain" description="AB hydrolase-1" evidence="4">
    <location>
        <begin position="33"/>
        <end position="297"/>
    </location>
</feature>
<dbReference type="HAMAP" id="MF_00296">
    <property type="entry name" value="MetX_acyltransf"/>
    <property type="match status" value="1"/>
</dbReference>
<protein>
    <recommendedName>
        <fullName evidence="2">Homoserine O-acetyltransferase</fullName>
        <shortName evidence="2">HAT</shortName>
        <ecNumber evidence="2">2.3.1.31</ecNumber>
    </recommendedName>
    <alternativeName>
        <fullName evidence="2">Homoserine transacetylase</fullName>
        <shortName evidence="2">HTA</shortName>
    </alternativeName>
</protein>
<evidence type="ECO:0000256" key="1">
    <source>
        <dbReference type="ARBA" id="ARBA00022679"/>
    </source>
</evidence>
<feature type="binding site" evidence="2">
    <location>
        <position position="310"/>
    </location>
    <ligand>
        <name>substrate</name>
    </ligand>
</feature>
<reference evidence="5 6" key="1">
    <citation type="submission" date="2014-09" db="EMBL/GenBank/DDBJ databases">
        <authorList>
            <person name="Urmite Genomes Urmite Genomes"/>
        </authorList>
    </citation>
    <scope>NUCLEOTIDE SEQUENCE [LARGE SCALE GENOMIC DNA]</scope>
    <source>
        <strain evidence="5 6">ES2</strain>
    </source>
</reference>
<comment type="pathway">
    <text evidence="2">Amino-acid biosynthesis; L-methionine biosynthesis via de novo pathway; O-acetyl-L-homoserine from L-homoserine: step 1/1.</text>
</comment>
<feature type="active site" description="Nucleophile" evidence="2 3">
    <location>
        <position position="135"/>
    </location>
</feature>
<dbReference type="STRING" id="1499687.BN1080_00713"/>
<dbReference type="NCBIfam" id="NF001209">
    <property type="entry name" value="PRK00175.1"/>
    <property type="match status" value="1"/>
</dbReference>
<dbReference type="NCBIfam" id="TIGR01392">
    <property type="entry name" value="homoserO_Ac_trn"/>
    <property type="match status" value="1"/>
</dbReference>
<keyword evidence="2" id="KW-0963">Cytoplasm</keyword>
<comment type="catalytic activity">
    <reaction evidence="2">
        <text>L-homoserine + acetyl-CoA = O-acetyl-L-homoserine + CoA</text>
        <dbReference type="Rhea" id="RHEA:13701"/>
        <dbReference type="ChEBI" id="CHEBI:57287"/>
        <dbReference type="ChEBI" id="CHEBI:57288"/>
        <dbReference type="ChEBI" id="CHEBI:57476"/>
        <dbReference type="ChEBI" id="CHEBI:57716"/>
        <dbReference type="EC" id="2.3.1.31"/>
    </reaction>
</comment>
<dbReference type="GO" id="GO:0004414">
    <property type="term" value="F:homoserine O-acetyltransferase activity"/>
    <property type="evidence" value="ECO:0007669"/>
    <property type="project" value="UniProtKB-UniRule"/>
</dbReference>
<dbReference type="PIRSF" id="PIRSF000443">
    <property type="entry name" value="Homoser_Ac_trans"/>
    <property type="match status" value="1"/>
</dbReference>
<feature type="active site" evidence="2 3">
    <location>
        <position position="309"/>
    </location>
</feature>
<evidence type="ECO:0000256" key="3">
    <source>
        <dbReference type="PIRSR" id="PIRSR000443-1"/>
    </source>
</evidence>
<proteinExistence type="inferred from homology"/>
<feature type="active site" evidence="2 3">
    <location>
        <position position="280"/>
    </location>
</feature>
<comment type="similarity">
    <text evidence="2">Belongs to the AB hydrolase superfamily. MetX family.</text>
</comment>
<dbReference type="PANTHER" id="PTHR32268">
    <property type="entry name" value="HOMOSERINE O-ACETYLTRANSFERASE"/>
    <property type="match status" value="1"/>
</dbReference>
<comment type="caution">
    <text evidence="2">Lacks conserved residue(s) required for the propagation of feature annotation.</text>
</comment>
<organism evidence="5 6">
    <name type="scientific">Planococcus massiliensis</name>
    <dbReference type="NCBI Taxonomy" id="1499687"/>
    <lineage>
        <taxon>Bacteria</taxon>
        <taxon>Bacillati</taxon>
        <taxon>Bacillota</taxon>
        <taxon>Bacilli</taxon>
        <taxon>Bacillales</taxon>
        <taxon>Caryophanaceae</taxon>
        <taxon>Planococcus</taxon>
    </lineage>
</organism>
<evidence type="ECO:0000313" key="6">
    <source>
        <dbReference type="Proteomes" id="UP000043699"/>
    </source>
</evidence>
<evidence type="ECO:0000313" key="5">
    <source>
        <dbReference type="EMBL" id="CEG21795.1"/>
    </source>
</evidence>
<keyword evidence="2" id="KW-0028">Amino-acid biosynthesis</keyword>